<sequence length="167" mass="18399">MAERLRLRTKDKPLKNMVDRGIFDSGCSGHMTGNKDQLEDFEEFNRGICYLWSFDIKTPTPAKGRTWDLQCKAGVISSLFFKQFWQTAIANTLADGTLELHATIDTTVYTITKASIRNKLQLADASGITLGFRGAPRPLLPAMLLAATTNPSAGQEHPDVAQSQQPA</sequence>
<evidence type="ECO:0000313" key="2">
    <source>
        <dbReference type="Proteomes" id="UP001151760"/>
    </source>
</evidence>
<keyword evidence="2" id="KW-1185">Reference proteome</keyword>
<name>A0ABQ4ZL69_9ASTR</name>
<evidence type="ECO:0000313" key="1">
    <source>
        <dbReference type="EMBL" id="GJS90915.1"/>
    </source>
</evidence>
<organism evidence="1 2">
    <name type="scientific">Tanacetum coccineum</name>
    <dbReference type="NCBI Taxonomy" id="301880"/>
    <lineage>
        <taxon>Eukaryota</taxon>
        <taxon>Viridiplantae</taxon>
        <taxon>Streptophyta</taxon>
        <taxon>Embryophyta</taxon>
        <taxon>Tracheophyta</taxon>
        <taxon>Spermatophyta</taxon>
        <taxon>Magnoliopsida</taxon>
        <taxon>eudicotyledons</taxon>
        <taxon>Gunneridae</taxon>
        <taxon>Pentapetalae</taxon>
        <taxon>asterids</taxon>
        <taxon>campanulids</taxon>
        <taxon>Asterales</taxon>
        <taxon>Asteraceae</taxon>
        <taxon>Asteroideae</taxon>
        <taxon>Anthemideae</taxon>
        <taxon>Anthemidinae</taxon>
        <taxon>Tanacetum</taxon>
    </lineage>
</organism>
<reference evidence="1" key="2">
    <citation type="submission" date="2022-01" db="EMBL/GenBank/DDBJ databases">
        <authorList>
            <person name="Yamashiro T."/>
            <person name="Shiraishi A."/>
            <person name="Satake H."/>
            <person name="Nakayama K."/>
        </authorList>
    </citation>
    <scope>NUCLEOTIDE SEQUENCE</scope>
</reference>
<proteinExistence type="predicted"/>
<dbReference type="EMBL" id="BQNB010011465">
    <property type="protein sequence ID" value="GJS90915.1"/>
    <property type="molecule type" value="Genomic_DNA"/>
</dbReference>
<accession>A0ABQ4ZL69</accession>
<dbReference type="Proteomes" id="UP001151760">
    <property type="component" value="Unassembled WGS sequence"/>
</dbReference>
<protein>
    <submittedName>
        <fullName evidence="1">Uncharacterized protein</fullName>
    </submittedName>
</protein>
<comment type="caution">
    <text evidence="1">The sequence shown here is derived from an EMBL/GenBank/DDBJ whole genome shotgun (WGS) entry which is preliminary data.</text>
</comment>
<reference evidence="1" key="1">
    <citation type="journal article" date="2022" name="Int. J. Mol. Sci.">
        <title>Draft Genome of Tanacetum Coccineum: Genomic Comparison of Closely Related Tanacetum-Family Plants.</title>
        <authorList>
            <person name="Yamashiro T."/>
            <person name="Shiraishi A."/>
            <person name="Nakayama K."/>
            <person name="Satake H."/>
        </authorList>
    </citation>
    <scope>NUCLEOTIDE SEQUENCE</scope>
</reference>
<gene>
    <name evidence="1" type="ORF">Tco_0773551</name>
</gene>